<proteinExistence type="predicted"/>
<accession>A0A6A5U353</accession>
<gene>
    <name evidence="1" type="ORF">CC80DRAFT_19149</name>
</gene>
<dbReference type="AlphaFoldDB" id="A0A6A5U353"/>
<evidence type="ECO:0000313" key="1">
    <source>
        <dbReference type="EMBL" id="KAF1958750.1"/>
    </source>
</evidence>
<keyword evidence="2" id="KW-1185">Reference proteome</keyword>
<dbReference type="EMBL" id="ML976986">
    <property type="protein sequence ID" value="KAF1958750.1"/>
    <property type="molecule type" value="Genomic_DNA"/>
</dbReference>
<dbReference type="OrthoDB" id="5332870at2759"/>
<dbReference type="Proteomes" id="UP000800035">
    <property type="component" value="Unassembled WGS sequence"/>
</dbReference>
<name>A0A6A5U353_9PLEO</name>
<organism evidence="1 2">
    <name type="scientific">Byssothecium circinans</name>
    <dbReference type="NCBI Taxonomy" id="147558"/>
    <lineage>
        <taxon>Eukaryota</taxon>
        <taxon>Fungi</taxon>
        <taxon>Dikarya</taxon>
        <taxon>Ascomycota</taxon>
        <taxon>Pezizomycotina</taxon>
        <taxon>Dothideomycetes</taxon>
        <taxon>Pleosporomycetidae</taxon>
        <taxon>Pleosporales</taxon>
        <taxon>Massarineae</taxon>
        <taxon>Massarinaceae</taxon>
        <taxon>Byssothecium</taxon>
    </lineage>
</organism>
<reference evidence="1" key="1">
    <citation type="journal article" date="2020" name="Stud. Mycol.">
        <title>101 Dothideomycetes genomes: a test case for predicting lifestyles and emergence of pathogens.</title>
        <authorList>
            <person name="Haridas S."/>
            <person name="Albert R."/>
            <person name="Binder M."/>
            <person name="Bloem J."/>
            <person name="Labutti K."/>
            <person name="Salamov A."/>
            <person name="Andreopoulos B."/>
            <person name="Baker S."/>
            <person name="Barry K."/>
            <person name="Bills G."/>
            <person name="Bluhm B."/>
            <person name="Cannon C."/>
            <person name="Castanera R."/>
            <person name="Culley D."/>
            <person name="Daum C."/>
            <person name="Ezra D."/>
            <person name="Gonzalez J."/>
            <person name="Henrissat B."/>
            <person name="Kuo A."/>
            <person name="Liang C."/>
            <person name="Lipzen A."/>
            <person name="Lutzoni F."/>
            <person name="Magnuson J."/>
            <person name="Mondo S."/>
            <person name="Nolan M."/>
            <person name="Ohm R."/>
            <person name="Pangilinan J."/>
            <person name="Park H.-J."/>
            <person name="Ramirez L."/>
            <person name="Alfaro M."/>
            <person name="Sun H."/>
            <person name="Tritt A."/>
            <person name="Yoshinaga Y."/>
            <person name="Zwiers L.-H."/>
            <person name="Turgeon B."/>
            <person name="Goodwin S."/>
            <person name="Spatafora J."/>
            <person name="Crous P."/>
            <person name="Grigoriev I."/>
        </authorList>
    </citation>
    <scope>NUCLEOTIDE SEQUENCE</scope>
    <source>
        <strain evidence="1">CBS 675.92</strain>
    </source>
</reference>
<evidence type="ECO:0000313" key="2">
    <source>
        <dbReference type="Proteomes" id="UP000800035"/>
    </source>
</evidence>
<sequence>MYLLDNTDYLHNQLHATDRHSTMAQSKTELSIELDRVIGCSYPASLANLAKHLAVADVLDIRALVSDRAPCAISKLASIVIEALPLWHHTIDVLRALCQS</sequence>
<protein>
    <submittedName>
        <fullName evidence="1">Uncharacterized protein</fullName>
    </submittedName>
</protein>